<feature type="transmembrane region" description="Helical" evidence="2">
    <location>
        <begin position="61"/>
        <end position="82"/>
    </location>
</feature>
<keyword evidence="2" id="KW-0472">Membrane</keyword>
<keyword evidence="4" id="KW-1185">Reference proteome</keyword>
<keyword evidence="2" id="KW-1133">Transmembrane helix</keyword>
<gene>
    <name evidence="3" type="ORF">B0H17DRAFT_1337779</name>
</gene>
<proteinExistence type="predicted"/>
<sequence length="201" mass="21984">MADYGGVIAELRTIRRYGEQAANGIPRNGGSTADGAPPPPDNETSSDAAGRRKRPCGTVRSWWLIAQISRLTALVKLAWLFIGPVFKYLVVATLDSEDPDRLQSRRRRAHCCLGPSTSPYRLSHTECGPSSRPGILIASKLAPGPSLTALVSEYEPALLLLPFVVVVTGLYEVFSILLPALAYPFFPQLFKWYNRAAKAGW</sequence>
<feature type="region of interest" description="Disordered" evidence="1">
    <location>
        <begin position="22"/>
        <end position="53"/>
    </location>
</feature>
<dbReference type="EMBL" id="JARKIE010000284">
    <property type="protein sequence ID" value="KAJ7658005.1"/>
    <property type="molecule type" value="Genomic_DNA"/>
</dbReference>
<evidence type="ECO:0000256" key="2">
    <source>
        <dbReference type="SAM" id="Phobius"/>
    </source>
</evidence>
<name>A0AAD7CQG5_MYCRO</name>
<reference evidence="3" key="1">
    <citation type="submission" date="2023-03" db="EMBL/GenBank/DDBJ databases">
        <title>Massive genome expansion in bonnet fungi (Mycena s.s.) driven by repeated elements and novel gene families across ecological guilds.</title>
        <authorList>
            <consortium name="Lawrence Berkeley National Laboratory"/>
            <person name="Harder C.B."/>
            <person name="Miyauchi S."/>
            <person name="Viragh M."/>
            <person name="Kuo A."/>
            <person name="Thoen E."/>
            <person name="Andreopoulos B."/>
            <person name="Lu D."/>
            <person name="Skrede I."/>
            <person name="Drula E."/>
            <person name="Henrissat B."/>
            <person name="Morin E."/>
            <person name="Kohler A."/>
            <person name="Barry K."/>
            <person name="LaButti K."/>
            <person name="Morin E."/>
            <person name="Salamov A."/>
            <person name="Lipzen A."/>
            <person name="Mereny Z."/>
            <person name="Hegedus B."/>
            <person name="Baldrian P."/>
            <person name="Stursova M."/>
            <person name="Weitz H."/>
            <person name="Taylor A."/>
            <person name="Grigoriev I.V."/>
            <person name="Nagy L.G."/>
            <person name="Martin F."/>
            <person name="Kauserud H."/>
        </authorList>
    </citation>
    <scope>NUCLEOTIDE SEQUENCE</scope>
    <source>
        <strain evidence="3">CBHHK067</strain>
    </source>
</reference>
<evidence type="ECO:0000256" key="1">
    <source>
        <dbReference type="SAM" id="MobiDB-lite"/>
    </source>
</evidence>
<dbReference type="Proteomes" id="UP001221757">
    <property type="component" value="Unassembled WGS sequence"/>
</dbReference>
<accession>A0AAD7CQG5</accession>
<organism evidence="3 4">
    <name type="scientific">Mycena rosella</name>
    <name type="common">Pink bonnet</name>
    <name type="synonym">Agaricus rosellus</name>
    <dbReference type="NCBI Taxonomy" id="1033263"/>
    <lineage>
        <taxon>Eukaryota</taxon>
        <taxon>Fungi</taxon>
        <taxon>Dikarya</taxon>
        <taxon>Basidiomycota</taxon>
        <taxon>Agaricomycotina</taxon>
        <taxon>Agaricomycetes</taxon>
        <taxon>Agaricomycetidae</taxon>
        <taxon>Agaricales</taxon>
        <taxon>Marasmiineae</taxon>
        <taxon>Mycenaceae</taxon>
        <taxon>Mycena</taxon>
    </lineage>
</organism>
<keyword evidence="2" id="KW-0812">Transmembrane</keyword>
<dbReference type="AlphaFoldDB" id="A0AAD7CQG5"/>
<feature type="transmembrane region" description="Helical" evidence="2">
    <location>
        <begin position="159"/>
        <end position="186"/>
    </location>
</feature>
<protein>
    <submittedName>
        <fullName evidence="3">Uncharacterized protein</fullName>
    </submittedName>
</protein>
<evidence type="ECO:0000313" key="3">
    <source>
        <dbReference type="EMBL" id="KAJ7658005.1"/>
    </source>
</evidence>
<comment type="caution">
    <text evidence="3">The sequence shown here is derived from an EMBL/GenBank/DDBJ whole genome shotgun (WGS) entry which is preliminary data.</text>
</comment>
<evidence type="ECO:0000313" key="4">
    <source>
        <dbReference type="Proteomes" id="UP001221757"/>
    </source>
</evidence>